<dbReference type="InterPro" id="IPR002347">
    <property type="entry name" value="SDR_fam"/>
</dbReference>
<sequence length="307" mass="32584">MASTKSLDGKVIVVTGAGRGIGRGIALLCAAEGAKVVVNDPGVGTDGSGGDGATPAEQVVEEITKAGGTAVANFESVAEAIPASKIIKQAMDTYGKIDGVVNNAGILRDAIFHKMSIDAFEMVIKVHLMGSFYTSHAAARYFREQNSGSFVHFTSTSGLIGNFGQANYAAAKLGIVGLSKSIALDMGRFGVNSNCVSPFAWSRMIGSIPTETEAEKARVERMQRMGPEKIAPLVAHLLSDDAKEISGQIFAARMNEIFLMGQSRPLRSIHRAEGWTPQSLAEHGMPALKSSFYKLDRSADIFSWDPV</sequence>
<dbReference type="Gene3D" id="3.40.50.720">
    <property type="entry name" value="NAD(P)-binding Rossmann-like Domain"/>
    <property type="match status" value="1"/>
</dbReference>
<evidence type="ECO:0000256" key="1">
    <source>
        <dbReference type="RuleBase" id="RU000363"/>
    </source>
</evidence>
<dbReference type="AlphaFoldDB" id="A0A161SMW3"/>
<dbReference type="PRINTS" id="PR00080">
    <property type="entry name" value="SDRFAMILY"/>
</dbReference>
<dbReference type="SMART" id="SM00822">
    <property type="entry name" value="PKS_KR"/>
    <property type="match status" value="1"/>
</dbReference>
<gene>
    <name evidence="3" type="ORF">A4A58_11825</name>
</gene>
<organism evidence="3 4">
    <name type="scientific">Tardiphaga robiniae</name>
    <dbReference type="NCBI Taxonomy" id="943830"/>
    <lineage>
        <taxon>Bacteria</taxon>
        <taxon>Pseudomonadati</taxon>
        <taxon>Pseudomonadota</taxon>
        <taxon>Alphaproteobacteria</taxon>
        <taxon>Hyphomicrobiales</taxon>
        <taxon>Nitrobacteraceae</taxon>
        <taxon>Tardiphaga</taxon>
    </lineage>
</organism>
<comment type="similarity">
    <text evidence="1">Belongs to the short-chain dehydrogenases/reductases (SDR) family.</text>
</comment>
<dbReference type="SUPFAM" id="SSF51735">
    <property type="entry name" value="NAD(P)-binding Rossmann-fold domains"/>
    <property type="match status" value="1"/>
</dbReference>
<dbReference type="PANTHER" id="PTHR45024">
    <property type="entry name" value="DEHYDROGENASES, SHORT CHAIN"/>
    <property type="match status" value="1"/>
</dbReference>
<dbReference type="InterPro" id="IPR051687">
    <property type="entry name" value="Peroxisomal_Beta-Oxidation"/>
</dbReference>
<dbReference type="STRING" id="943830.A4A58_11825"/>
<dbReference type="InterPro" id="IPR036291">
    <property type="entry name" value="NAD(P)-bd_dom_sf"/>
</dbReference>
<dbReference type="EMBL" id="LVYV01000034">
    <property type="protein sequence ID" value="KZD21802.1"/>
    <property type="molecule type" value="Genomic_DNA"/>
</dbReference>
<dbReference type="InterPro" id="IPR057326">
    <property type="entry name" value="KR_dom"/>
</dbReference>
<dbReference type="InterPro" id="IPR020904">
    <property type="entry name" value="Sc_DH/Rdtase_CS"/>
</dbReference>
<protein>
    <submittedName>
        <fullName evidence="3">3-hydroxyacyl-CoA dehydrogenase</fullName>
    </submittedName>
</protein>
<feature type="domain" description="Ketoreductase" evidence="2">
    <location>
        <begin position="10"/>
        <end position="207"/>
    </location>
</feature>
<dbReference type="Pfam" id="PF00106">
    <property type="entry name" value="adh_short"/>
    <property type="match status" value="1"/>
</dbReference>
<dbReference type="RefSeq" id="WP_068735778.1">
    <property type="nucleotide sequence ID" value="NZ_LVYV01000034.1"/>
</dbReference>
<dbReference type="PRINTS" id="PR00081">
    <property type="entry name" value="GDHRDH"/>
</dbReference>
<dbReference type="PANTHER" id="PTHR45024:SF3">
    <property type="entry name" value="BLL2957 PROTEIN"/>
    <property type="match status" value="1"/>
</dbReference>
<keyword evidence="4" id="KW-1185">Reference proteome</keyword>
<dbReference type="PROSITE" id="PS00061">
    <property type="entry name" value="ADH_SHORT"/>
    <property type="match status" value="1"/>
</dbReference>
<evidence type="ECO:0000259" key="2">
    <source>
        <dbReference type="SMART" id="SM00822"/>
    </source>
</evidence>
<comment type="caution">
    <text evidence="3">The sequence shown here is derived from an EMBL/GenBank/DDBJ whole genome shotgun (WGS) entry which is preliminary data.</text>
</comment>
<reference evidence="3 4" key="1">
    <citation type="submission" date="2016-03" db="EMBL/GenBank/DDBJ databases">
        <title>Microsymbionts genomes from the relict species Vavilovia formosa (Stev.) Fed.</title>
        <authorList>
            <person name="Kopat V."/>
            <person name="Chirak E."/>
            <person name="Kimeklis A."/>
            <person name="Andronov E."/>
        </authorList>
    </citation>
    <scope>NUCLEOTIDE SEQUENCE [LARGE SCALE GENOMIC DNA]</scope>
    <source>
        <strain evidence="3 4">Vaf07</strain>
    </source>
</reference>
<name>A0A161SMW3_9BRAD</name>
<dbReference type="OrthoDB" id="9804774at2"/>
<dbReference type="Proteomes" id="UP000076574">
    <property type="component" value="Unassembled WGS sequence"/>
</dbReference>
<evidence type="ECO:0000313" key="4">
    <source>
        <dbReference type="Proteomes" id="UP000076574"/>
    </source>
</evidence>
<evidence type="ECO:0000313" key="3">
    <source>
        <dbReference type="EMBL" id="KZD21802.1"/>
    </source>
</evidence>
<proteinExistence type="inferred from homology"/>
<accession>A0A161SMW3</accession>